<dbReference type="CDD" id="cd01650">
    <property type="entry name" value="RT_nLTR_like"/>
    <property type="match status" value="1"/>
</dbReference>
<dbReference type="InterPro" id="IPR043502">
    <property type="entry name" value="DNA/RNA_pol_sf"/>
</dbReference>
<dbReference type="SUPFAM" id="SSF56219">
    <property type="entry name" value="DNase I-like"/>
    <property type="match status" value="1"/>
</dbReference>
<protein>
    <recommendedName>
        <fullName evidence="2">Reverse transcriptase domain-containing protein</fullName>
    </recommendedName>
</protein>
<dbReference type="GO" id="GO:0003676">
    <property type="term" value="F:nucleic acid binding"/>
    <property type="evidence" value="ECO:0007669"/>
    <property type="project" value="InterPro"/>
</dbReference>
<dbReference type="InterPro" id="IPR002156">
    <property type="entry name" value="RNaseH_domain"/>
</dbReference>
<dbReference type="InterPro" id="IPR012337">
    <property type="entry name" value="RNaseH-like_sf"/>
</dbReference>
<dbReference type="InterPro" id="IPR036397">
    <property type="entry name" value="RNaseH_sf"/>
</dbReference>
<feature type="domain" description="Reverse transcriptase" evidence="2">
    <location>
        <begin position="870"/>
        <end position="1140"/>
    </location>
</feature>
<sequence length="1729" mass="197306">MKEKEALTILPNNQFVNFVVVVVVVADRKRTEAVADIETVFEVDSFADSQVEDKHPLEGRCVGYPSTYCSLQRRSWQRSSGLIMEDLNGMWQRLSLSETEGDRFILEPSNKGDTHPLAAKFFTRRVINVEAVTRTFRPLWRSEKGFTARDMGENIILFEFEDEADLKRVLMSEPWSYDKSIVAFHRLLEDGDLDTMVFDNVVFWVQIHNLPILSLKREVALGLGKTIGEVLTTTDSDEEMGGGRVMRIRVKVNINKPLCRGRKIGLANGKDSWVAFRNSSRPYRKVEIHVAGRAPRSSGTVKDSRGFTEEVVEPPAGKEAVNAPTRKEKIGAQNQGPATNTPDLGQSDTKSFEETLAEIDKEMGFLNENLNDLKVQESFPCQDDTALKIPQFTGPLISLHVKMVECLLKKFQIHIPRLPLGKSTRVGVGSWKKKARAKKNGPEPIGVVLSEKRMCDSMHVDMELVERPGKLLRTTPLEDEAAAAGTPQAWRLTFFYGAPETHRRIETWNLLRRLNQQFLLPWCCMGDFNEIIKAEEMHGRNRRPDRQMQGFRDALDECDLMDLGFRGSPFTWCNNRDPPATTWVRLDRGVANLNWMQKFSEAVVEHLDVLNSDHKCLLLTCEPRNVNCFQRKPFRFEEVWTSDAGCEETIQAAWDSAVPGSAMFRVAEKLKTCRRQLGDWSRKKFGSITRQLREKREEFTEAEKEAMQGGSLDKLRKLKSEVNFLLEKEERLWRQRSRVTWLREGDRNTRFFHGRASQRRRRNRIMGLQDDQGVWREEKSEFTGLIMQHFESIFRTSIPENIEEAVAHVPNLISQEVNTSLTSEFTAQEVELALKQMAPLKAPGPDGMPPLFFQKYWKLVGPEVTQGVLSCLNSGRILNNINHTFITLIPKVKNPERITEFRPISLCNVTYKLISKVIANRLKGILPSIISEAQSAFVPGRLITDNVLIAFETLHHMHSTKIGKDGAMAMKLDMSKAYDRVEWSFLEKIMRKMGFHPRWVALIMNCISTVSYSILVNGEPHGFLKPSRGIRQGDPLSPYLFLLCAEGLHYLISNAKERGSLQGLSLCRNGPKITHLFFADDSLLFSKATLRECAIIQEILTIYEKASGQQVNRDKTTLFFSKATPMTIQNAIKNTLGVPIIRQYEKYLGLPSLVGRQRVASFSHIKERVWSKIKGWKGKILSQAGREIMIKAMAQAVPTYAMSCFKLPLRLCQDIESMIRKFWWSQGQDQNKICWVKWHSLCQPKGGGGMGFREMRKFNDALLGKQVWRLLLDTSSLFHRVFKAKFFPNGTLLDAKLNRRGSYAWQSIIKTRDIILKGAAWRVGDGKTIKIWRDKWLPEEHHQKILFPGPAVLAESTVSQLFLPNDRKWDDHLIDQLFHPYDAKVIKSIPLSTRNTTDSLFWRGTKSGVYSVRSGYRFLLEEDNRNLASSSNPSAMNQVWRKVWSLHVPRKIQMFAWRALKDSLPSKLKLWKPSNQPGLKKNGSFRSVKTGSWISLWNRISSLSPPNLELFTTMCWAIWQRRNKLRLNKPVEKIEHTGIFARGYLEEFHQSQNQSLDAPRQLPQPTVRWKRPSHCHFKVNYDGATFQNSDAAGLGVVIRDSTGQAIATLSQKIKYPHSVEATEALAARRAVQFAIELGISEAEFEGDSSTITEALINGSYSHAAFGSIIEDTRSLARQMQSHMFSHVKRSGNVVAHTLARRAQFCSIPVFRMGNVPTELETLLQQDSSY</sequence>
<dbReference type="Pfam" id="PF14111">
    <property type="entry name" value="DUF4283"/>
    <property type="match status" value="1"/>
</dbReference>
<dbReference type="PROSITE" id="PS50878">
    <property type="entry name" value="RT_POL"/>
    <property type="match status" value="1"/>
</dbReference>
<gene>
    <name evidence="3" type="ORF">FSB_LOCUS752</name>
</gene>
<dbReference type="InterPro" id="IPR036691">
    <property type="entry name" value="Endo/exonu/phosph_ase_sf"/>
</dbReference>
<dbReference type="InterPro" id="IPR000477">
    <property type="entry name" value="RT_dom"/>
</dbReference>
<dbReference type="Gene3D" id="3.30.420.10">
    <property type="entry name" value="Ribonuclease H-like superfamily/Ribonuclease H"/>
    <property type="match status" value="1"/>
</dbReference>
<feature type="region of interest" description="Disordered" evidence="1">
    <location>
        <begin position="329"/>
        <end position="348"/>
    </location>
</feature>
<evidence type="ECO:0000259" key="2">
    <source>
        <dbReference type="PROSITE" id="PS50878"/>
    </source>
</evidence>
<dbReference type="InterPro" id="IPR025558">
    <property type="entry name" value="DUF4283"/>
</dbReference>
<feature type="compositionally biased region" description="Polar residues" evidence="1">
    <location>
        <begin position="332"/>
        <end position="348"/>
    </location>
</feature>
<dbReference type="PANTHER" id="PTHR33116">
    <property type="entry name" value="REVERSE TRANSCRIPTASE ZINC-BINDING DOMAIN-CONTAINING PROTEIN-RELATED-RELATED"/>
    <property type="match status" value="1"/>
</dbReference>
<dbReference type="InterPro" id="IPR044730">
    <property type="entry name" value="RNase_H-like_dom_plant"/>
</dbReference>
<dbReference type="EMBL" id="OIVN01000028">
    <property type="protein sequence ID" value="SPC72870.1"/>
    <property type="molecule type" value="Genomic_DNA"/>
</dbReference>
<dbReference type="Gene3D" id="3.60.10.10">
    <property type="entry name" value="Endonuclease/exonuclease/phosphatase"/>
    <property type="match status" value="1"/>
</dbReference>
<accession>A0A2N9EDY7</accession>
<evidence type="ECO:0000256" key="1">
    <source>
        <dbReference type="SAM" id="MobiDB-lite"/>
    </source>
</evidence>
<dbReference type="SUPFAM" id="SSF56672">
    <property type="entry name" value="DNA/RNA polymerases"/>
    <property type="match status" value="1"/>
</dbReference>
<dbReference type="GO" id="GO:0004523">
    <property type="term" value="F:RNA-DNA hybrid ribonuclease activity"/>
    <property type="evidence" value="ECO:0007669"/>
    <property type="project" value="InterPro"/>
</dbReference>
<reference evidence="3" key="1">
    <citation type="submission" date="2018-02" db="EMBL/GenBank/DDBJ databases">
        <authorList>
            <person name="Cohen D.B."/>
            <person name="Kent A.D."/>
        </authorList>
    </citation>
    <scope>NUCLEOTIDE SEQUENCE</scope>
</reference>
<dbReference type="Pfam" id="PF13456">
    <property type="entry name" value="RVT_3"/>
    <property type="match status" value="1"/>
</dbReference>
<dbReference type="CDD" id="cd06222">
    <property type="entry name" value="RNase_H_like"/>
    <property type="match status" value="1"/>
</dbReference>
<proteinExistence type="predicted"/>
<name>A0A2N9EDY7_FAGSY</name>
<dbReference type="PANTHER" id="PTHR33116:SF86">
    <property type="entry name" value="REVERSE TRANSCRIPTASE DOMAIN-CONTAINING PROTEIN"/>
    <property type="match status" value="1"/>
</dbReference>
<evidence type="ECO:0000313" key="3">
    <source>
        <dbReference type="EMBL" id="SPC72870.1"/>
    </source>
</evidence>
<dbReference type="SUPFAM" id="SSF53098">
    <property type="entry name" value="Ribonuclease H-like"/>
    <property type="match status" value="1"/>
</dbReference>
<organism evidence="3">
    <name type="scientific">Fagus sylvatica</name>
    <name type="common">Beechnut</name>
    <dbReference type="NCBI Taxonomy" id="28930"/>
    <lineage>
        <taxon>Eukaryota</taxon>
        <taxon>Viridiplantae</taxon>
        <taxon>Streptophyta</taxon>
        <taxon>Embryophyta</taxon>
        <taxon>Tracheophyta</taxon>
        <taxon>Spermatophyta</taxon>
        <taxon>Magnoliopsida</taxon>
        <taxon>eudicotyledons</taxon>
        <taxon>Gunneridae</taxon>
        <taxon>Pentapetalae</taxon>
        <taxon>rosids</taxon>
        <taxon>fabids</taxon>
        <taxon>Fagales</taxon>
        <taxon>Fagaceae</taxon>
        <taxon>Fagus</taxon>
    </lineage>
</organism>
<dbReference type="Pfam" id="PF00078">
    <property type="entry name" value="RVT_1"/>
    <property type="match status" value="1"/>
</dbReference>